<dbReference type="GO" id="GO:0005886">
    <property type="term" value="C:plasma membrane"/>
    <property type="evidence" value="ECO:0007669"/>
    <property type="project" value="UniProtKB-SubCell"/>
</dbReference>
<evidence type="ECO:0000313" key="9">
    <source>
        <dbReference type="Proteomes" id="UP000184206"/>
    </source>
</evidence>
<dbReference type="RefSeq" id="WP_072710137.1">
    <property type="nucleotide sequence ID" value="NZ_FRCF01000006.1"/>
</dbReference>
<evidence type="ECO:0000259" key="7">
    <source>
        <dbReference type="Pfam" id="PF00482"/>
    </source>
</evidence>
<keyword evidence="4 6" id="KW-1133">Transmembrane helix</keyword>
<evidence type="ECO:0000313" key="8">
    <source>
        <dbReference type="EMBL" id="SHM17793.1"/>
    </source>
</evidence>
<accession>A0A1M7GNB3</accession>
<evidence type="ECO:0000256" key="6">
    <source>
        <dbReference type="SAM" id="Phobius"/>
    </source>
</evidence>
<dbReference type="Gene3D" id="1.20.81.30">
    <property type="entry name" value="Type II secretion system (T2SS), domain F"/>
    <property type="match status" value="1"/>
</dbReference>
<dbReference type="InterPro" id="IPR018076">
    <property type="entry name" value="T2SS_GspF_dom"/>
</dbReference>
<name>A0A1M7GNB3_9BACL</name>
<feature type="transmembrane region" description="Helical" evidence="6">
    <location>
        <begin position="248"/>
        <end position="267"/>
    </location>
</feature>
<organism evidence="8 9">
    <name type="scientific">Lacicoccus alkaliphilus DSM 16010</name>
    <dbReference type="NCBI Taxonomy" id="1123231"/>
    <lineage>
        <taxon>Bacteria</taxon>
        <taxon>Bacillati</taxon>
        <taxon>Bacillota</taxon>
        <taxon>Bacilli</taxon>
        <taxon>Bacillales</taxon>
        <taxon>Salinicoccaceae</taxon>
        <taxon>Lacicoccus</taxon>
    </lineage>
</organism>
<protein>
    <submittedName>
        <fullName evidence="8">Tight adherence protein B</fullName>
    </submittedName>
</protein>
<keyword evidence="9" id="KW-1185">Reference proteome</keyword>
<keyword evidence="5 6" id="KW-0472">Membrane</keyword>
<dbReference type="PANTHER" id="PTHR35007">
    <property type="entry name" value="INTEGRAL MEMBRANE PROTEIN-RELATED"/>
    <property type="match status" value="1"/>
</dbReference>
<dbReference type="InterPro" id="IPR042094">
    <property type="entry name" value="T2SS_GspF_sf"/>
</dbReference>
<evidence type="ECO:0000256" key="4">
    <source>
        <dbReference type="ARBA" id="ARBA00022989"/>
    </source>
</evidence>
<dbReference type="STRING" id="1123231.SAMN02745189_01696"/>
<evidence type="ECO:0000256" key="5">
    <source>
        <dbReference type="ARBA" id="ARBA00023136"/>
    </source>
</evidence>
<sequence length="307" mass="34525">MEVIMITGTFMTIFLTFMAVSAARTPADVQSGELFSLKVSLKNSNTALKNLLVKRGKKSRKREILENELTAAGVLMKVEEFTAFRVMAFIIAGGILYMTSNNFILAVMGALFGYFVPRILLERKKRNRIKQFNEALPGMITSISGSLRAGFSLLQALQMVEEESYSPMKEEVQYVLKTLQYGTRLEDALVDWKRRMPSAELDMLVESIMIQRQVGGNLVYLLDKILETIRERTKIENQLRTLTAQGKLSGLIIGLLPVVVGILLYIINPEYMSLLVTEPIGRILLIGALVSELIGFVFIRKMTMIEV</sequence>
<proteinExistence type="predicted"/>
<feature type="transmembrane region" description="Helical" evidence="6">
    <location>
        <begin position="279"/>
        <end position="299"/>
    </location>
</feature>
<dbReference type="Proteomes" id="UP000184206">
    <property type="component" value="Unassembled WGS sequence"/>
</dbReference>
<reference evidence="8 9" key="1">
    <citation type="submission" date="2016-11" db="EMBL/GenBank/DDBJ databases">
        <authorList>
            <person name="Jaros S."/>
            <person name="Januszkiewicz K."/>
            <person name="Wedrychowicz H."/>
        </authorList>
    </citation>
    <scope>NUCLEOTIDE SEQUENCE [LARGE SCALE GENOMIC DNA]</scope>
    <source>
        <strain evidence="8 9">DSM 16010</strain>
    </source>
</reference>
<dbReference type="Pfam" id="PF00482">
    <property type="entry name" value="T2SSF"/>
    <property type="match status" value="1"/>
</dbReference>
<evidence type="ECO:0000256" key="2">
    <source>
        <dbReference type="ARBA" id="ARBA00022475"/>
    </source>
</evidence>
<gene>
    <name evidence="8" type="ORF">SAMN02745189_01696</name>
</gene>
<feature type="domain" description="Type II secretion system protein GspF" evidence="7">
    <location>
        <begin position="140"/>
        <end position="264"/>
    </location>
</feature>
<evidence type="ECO:0000256" key="3">
    <source>
        <dbReference type="ARBA" id="ARBA00022692"/>
    </source>
</evidence>
<dbReference type="OrthoDB" id="9803381at2"/>
<evidence type="ECO:0000256" key="1">
    <source>
        <dbReference type="ARBA" id="ARBA00004651"/>
    </source>
</evidence>
<dbReference type="EMBL" id="FRCF01000006">
    <property type="protein sequence ID" value="SHM17793.1"/>
    <property type="molecule type" value="Genomic_DNA"/>
</dbReference>
<keyword evidence="3 6" id="KW-0812">Transmembrane</keyword>
<feature type="transmembrane region" description="Helical" evidence="6">
    <location>
        <begin position="86"/>
        <end position="116"/>
    </location>
</feature>
<dbReference type="PANTHER" id="PTHR35007:SF1">
    <property type="entry name" value="PILUS ASSEMBLY PROTEIN"/>
    <property type="match status" value="1"/>
</dbReference>
<dbReference type="AlphaFoldDB" id="A0A1M7GNB3"/>
<comment type="subcellular location">
    <subcellularLocation>
        <location evidence="1">Cell membrane</location>
        <topology evidence="1">Multi-pass membrane protein</topology>
    </subcellularLocation>
</comment>
<keyword evidence="2" id="KW-1003">Cell membrane</keyword>